<protein>
    <recommendedName>
        <fullName evidence="4">GAP family protein</fullName>
    </recommendedName>
</protein>
<comment type="caution">
    <text evidence="2">The sequence shown here is derived from an EMBL/GenBank/DDBJ whole genome shotgun (WGS) entry which is preliminary data.</text>
</comment>
<sequence length="224" mass="23588">MFWHVLGDILPLSVAVIVSPLPLVAVISLMLGPKGRVNALAFTVAFALSFFALVLGLASGSKGTTQNDSFFAQVIHIVIGFAFAALFFFLAYRCWKKRPKKGVEPVEPKWLAAIDSFGPVKSAGLGIVLGIANVKNVPIAIAAGASIGNAQLEWSLVFVVSAVFVLVSCLGLITITVVGGVGSRTIIDTLNSAKATLIRHNNLILAVLFVILGALQLGRAFEAF</sequence>
<evidence type="ECO:0000256" key="1">
    <source>
        <dbReference type="SAM" id="Phobius"/>
    </source>
</evidence>
<dbReference type="InterPro" id="IPR021315">
    <property type="entry name" value="Gap/Sap"/>
</dbReference>
<feature type="transmembrane region" description="Helical" evidence="1">
    <location>
        <begin position="70"/>
        <end position="92"/>
    </location>
</feature>
<keyword evidence="3" id="KW-1185">Reference proteome</keyword>
<evidence type="ECO:0008006" key="4">
    <source>
        <dbReference type="Google" id="ProtNLM"/>
    </source>
</evidence>
<keyword evidence="1" id="KW-0812">Transmembrane</keyword>
<feature type="transmembrane region" description="Helical" evidence="1">
    <location>
        <begin position="125"/>
        <end position="148"/>
    </location>
</feature>
<proteinExistence type="predicted"/>
<feature type="transmembrane region" description="Helical" evidence="1">
    <location>
        <begin position="203"/>
        <end position="221"/>
    </location>
</feature>
<keyword evidence="1" id="KW-0472">Membrane</keyword>
<feature type="transmembrane region" description="Helical" evidence="1">
    <location>
        <begin position="12"/>
        <end position="32"/>
    </location>
</feature>
<feature type="transmembrane region" description="Helical" evidence="1">
    <location>
        <begin position="39"/>
        <end position="58"/>
    </location>
</feature>
<feature type="transmembrane region" description="Helical" evidence="1">
    <location>
        <begin position="154"/>
        <end position="182"/>
    </location>
</feature>
<gene>
    <name evidence="2" type="ORF">GCM10009851_01710</name>
</gene>
<dbReference type="RefSeq" id="WP_259477882.1">
    <property type="nucleotide sequence ID" value="NZ_BAAAQY010000001.1"/>
</dbReference>
<name>A0ABN3D7Y0_9MICO</name>
<keyword evidence="1" id="KW-1133">Transmembrane helix</keyword>
<dbReference type="EMBL" id="BAAAQY010000001">
    <property type="protein sequence ID" value="GAA2222559.1"/>
    <property type="molecule type" value="Genomic_DNA"/>
</dbReference>
<dbReference type="Pfam" id="PF11139">
    <property type="entry name" value="SfLAP"/>
    <property type="match status" value="1"/>
</dbReference>
<reference evidence="2 3" key="1">
    <citation type="journal article" date="2019" name="Int. J. Syst. Evol. Microbiol.">
        <title>The Global Catalogue of Microorganisms (GCM) 10K type strain sequencing project: providing services to taxonomists for standard genome sequencing and annotation.</title>
        <authorList>
            <consortium name="The Broad Institute Genomics Platform"/>
            <consortium name="The Broad Institute Genome Sequencing Center for Infectious Disease"/>
            <person name="Wu L."/>
            <person name="Ma J."/>
        </authorList>
    </citation>
    <scope>NUCLEOTIDE SEQUENCE [LARGE SCALE GENOMIC DNA]</scope>
    <source>
        <strain evidence="2 3">JCM 16117</strain>
    </source>
</reference>
<evidence type="ECO:0000313" key="2">
    <source>
        <dbReference type="EMBL" id="GAA2222559.1"/>
    </source>
</evidence>
<accession>A0ABN3D7Y0</accession>
<dbReference type="Proteomes" id="UP001500929">
    <property type="component" value="Unassembled WGS sequence"/>
</dbReference>
<organism evidence="2 3">
    <name type="scientific">Herbiconiux moechotypicola</name>
    <dbReference type="NCBI Taxonomy" id="637393"/>
    <lineage>
        <taxon>Bacteria</taxon>
        <taxon>Bacillati</taxon>
        <taxon>Actinomycetota</taxon>
        <taxon>Actinomycetes</taxon>
        <taxon>Micrococcales</taxon>
        <taxon>Microbacteriaceae</taxon>
        <taxon>Herbiconiux</taxon>
    </lineage>
</organism>
<evidence type="ECO:0000313" key="3">
    <source>
        <dbReference type="Proteomes" id="UP001500929"/>
    </source>
</evidence>